<dbReference type="EMBL" id="JAJJMB010005364">
    <property type="protein sequence ID" value="KAI3939425.1"/>
    <property type="molecule type" value="Genomic_DNA"/>
</dbReference>
<proteinExistence type="predicted"/>
<name>A0AAD4T3Z1_9MAGN</name>
<dbReference type="Proteomes" id="UP001202328">
    <property type="component" value="Unassembled WGS sequence"/>
</dbReference>
<accession>A0AAD4T3Z1</accession>
<protein>
    <submittedName>
        <fullName evidence="1">Uncharacterized protein</fullName>
    </submittedName>
</protein>
<evidence type="ECO:0000313" key="1">
    <source>
        <dbReference type="EMBL" id="KAI3939425.1"/>
    </source>
</evidence>
<comment type="caution">
    <text evidence="1">The sequence shown here is derived from an EMBL/GenBank/DDBJ whole genome shotgun (WGS) entry which is preliminary data.</text>
</comment>
<keyword evidence="2" id="KW-1185">Reference proteome</keyword>
<dbReference type="AlphaFoldDB" id="A0AAD4T3Z1"/>
<organism evidence="1 2">
    <name type="scientific">Papaver atlanticum</name>
    <dbReference type="NCBI Taxonomy" id="357466"/>
    <lineage>
        <taxon>Eukaryota</taxon>
        <taxon>Viridiplantae</taxon>
        <taxon>Streptophyta</taxon>
        <taxon>Embryophyta</taxon>
        <taxon>Tracheophyta</taxon>
        <taxon>Spermatophyta</taxon>
        <taxon>Magnoliopsida</taxon>
        <taxon>Ranunculales</taxon>
        <taxon>Papaveraceae</taxon>
        <taxon>Papaveroideae</taxon>
        <taxon>Papaver</taxon>
    </lineage>
</organism>
<feature type="non-terminal residue" evidence="1">
    <location>
        <position position="1"/>
    </location>
</feature>
<gene>
    <name evidence="1" type="ORF">MKW98_022293</name>
</gene>
<reference evidence="1" key="1">
    <citation type="submission" date="2022-04" db="EMBL/GenBank/DDBJ databases">
        <title>A functionally conserved STORR gene fusion in Papaver species that diverged 16.8 million years ago.</title>
        <authorList>
            <person name="Catania T."/>
        </authorList>
    </citation>
    <scope>NUCLEOTIDE SEQUENCE</scope>
    <source>
        <strain evidence="1">S-188037</strain>
    </source>
</reference>
<sequence length="72" mass="8119">MSAPWKPCLMESVLLHHLNLSEAASSYTHPFLSDFVSELILVINSLPQTTLSLLDSIRISRTKLIDLVIREN</sequence>
<evidence type="ECO:0000313" key="2">
    <source>
        <dbReference type="Proteomes" id="UP001202328"/>
    </source>
</evidence>